<dbReference type="EMBL" id="BARS01020853">
    <property type="protein sequence ID" value="GAG12045.1"/>
    <property type="molecule type" value="Genomic_DNA"/>
</dbReference>
<organism evidence="2">
    <name type="scientific">marine sediment metagenome</name>
    <dbReference type="NCBI Taxonomy" id="412755"/>
    <lineage>
        <taxon>unclassified sequences</taxon>
        <taxon>metagenomes</taxon>
        <taxon>ecological metagenomes</taxon>
    </lineage>
</organism>
<feature type="non-terminal residue" evidence="2">
    <location>
        <position position="161"/>
    </location>
</feature>
<gene>
    <name evidence="2" type="ORF">S01H1_33574</name>
</gene>
<sequence>MDMNTELLSKKSSIIIIKILGLLQLAIGLFSLLIAPLEIYSFYLFSEGGQFHYDNFGIGSFLYGIIVGQIIGYYAIALLFIAIGYGHLKLQRWAFNLSQSCIWFWIIFGLPILLMISPLLSMKDIDIQNPVLTLSMYIIFLIIVIPGILLYFYNQRIVKEL</sequence>
<keyword evidence="1" id="KW-0472">Membrane</keyword>
<keyword evidence="1" id="KW-0812">Transmembrane</keyword>
<feature type="transmembrane region" description="Helical" evidence="1">
    <location>
        <begin position="63"/>
        <end position="88"/>
    </location>
</feature>
<feature type="transmembrane region" description="Helical" evidence="1">
    <location>
        <begin position="132"/>
        <end position="153"/>
    </location>
</feature>
<comment type="caution">
    <text evidence="2">The sequence shown here is derived from an EMBL/GenBank/DDBJ whole genome shotgun (WGS) entry which is preliminary data.</text>
</comment>
<accession>X0V1R5</accession>
<name>X0V1R5_9ZZZZ</name>
<evidence type="ECO:0000313" key="2">
    <source>
        <dbReference type="EMBL" id="GAG12045.1"/>
    </source>
</evidence>
<keyword evidence="1" id="KW-1133">Transmembrane helix</keyword>
<evidence type="ECO:0000256" key="1">
    <source>
        <dbReference type="SAM" id="Phobius"/>
    </source>
</evidence>
<feature type="transmembrane region" description="Helical" evidence="1">
    <location>
        <begin position="20"/>
        <end position="43"/>
    </location>
</feature>
<dbReference type="AlphaFoldDB" id="X0V1R5"/>
<feature type="transmembrane region" description="Helical" evidence="1">
    <location>
        <begin position="100"/>
        <end position="120"/>
    </location>
</feature>
<proteinExistence type="predicted"/>
<reference evidence="2" key="1">
    <citation type="journal article" date="2014" name="Front. Microbiol.">
        <title>High frequency of phylogenetically diverse reductive dehalogenase-homologous genes in deep subseafloor sedimentary metagenomes.</title>
        <authorList>
            <person name="Kawai M."/>
            <person name="Futagami T."/>
            <person name="Toyoda A."/>
            <person name="Takaki Y."/>
            <person name="Nishi S."/>
            <person name="Hori S."/>
            <person name="Arai W."/>
            <person name="Tsubouchi T."/>
            <person name="Morono Y."/>
            <person name="Uchiyama I."/>
            <person name="Ito T."/>
            <person name="Fujiyama A."/>
            <person name="Inagaki F."/>
            <person name="Takami H."/>
        </authorList>
    </citation>
    <scope>NUCLEOTIDE SEQUENCE</scope>
    <source>
        <strain evidence="2">Expedition CK06-06</strain>
    </source>
</reference>
<protein>
    <submittedName>
        <fullName evidence="2">Uncharacterized protein</fullName>
    </submittedName>
</protein>